<dbReference type="AlphaFoldDB" id="A0A368EZ55"/>
<proteinExistence type="predicted"/>
<evidence type="ECO:0000313" key="3">
    <source>
        <dbReference type="Proteomes" id="UP000252519"/>
    </source>
</evidence>
<evidence type="ECO:0000313" key="2">
    <source>
        <dbReference type="EMBL" id="RCN25112.1"/>
    </source>
</evidence>
<dbReference type="EMBL" id="JOJR01014089">
    <property type="protein sequence ID" value="RCN25112.1"/>
    <property type="molecule type" value="Genomic_DNA"/>
</dbReference>
<organism evidence="2 3">
    <name type="scientific">Ancylostoma caninum</name>
    <name type="common">Dog hookworm</name>
    <dbReference type="NCBI Taxonomy" id="29170"/>
    <lineage>
        <taxon>Eukaryota</taxon>
        <taxon>Metazoa</taxon>
        <taxon>Ecdysozoa</taxon>
        <taxon>Nematoda</taxon>
        <taxon>Chromadorea</taxon>
        <taxon>Rhabditida</taxon>
        <taxon>Rhabditina</taxon>
        <taxon>Rhabditomorpha</taxon>
        <taxon>Strongyloidea</taxon>
        <taxon>Ancylostomatidae</taxon>
        <taxon>Ancylostomatinae</taxon>
        <taxon>Ancylostoma</taxon>
    </lineage>
</organism>
<keyword evidence="3" id="KW-1185">Reference proteome</keyword>
<protein>
    <submittedName>
        <fullName evidence="2">Uncharacterized protein</fullName>
    </submittedName>
</protein>
<evidence type="ECO:0000256" key="1">
    <source>
        <dbReference type="SAM" id="MobiDB-lite"/>
    </source>
</evidence>
<name>A0A368EZ55_ANCCA</name>
<feature type="region of interest" description="Disordered" evidence="1">
    <location>
        <begin position="44"/>
        <end position="82"/>
    </location>
</feature>
<reference evidence="2 3" key="1">
    <citation type="submission" date="2014-10" db="EMBL/GenBank/DDBJ databases">
        <title>Draft genome of the hookworm Ancylostoma caninum.</title>
        <authorList>
            <person name="Mitreva M."/>
        </authorList>
    </citation>
    <scope>NUCLEOTIDE SEQUENCE [LARGE SCALE GENOMIC DNA]</scope>
    <source>
        <strain evidence="2 3">Baltimore</strain>
    </source>
</reference>
<accession>A0A368EZ55</accession>
<gene>
    <name evidence="2" type="ORF">ANCCAN_29178</name>
</gene>
<dbReference type="Proteomes" id="UP000252519">
    <property type="component" value="Unassembled WGS sequence"/>
</dbReference>
<comment type="caution">
    <text evidence="2">The sequence shown here is derived from an EMBL/GenBank/DDBJ whole genome shotgun (WGS) entry which is preliminary data.</text>
</comment>
<sequence length="82" mass="9398">MRGREAASVGKSFRNNYEYKRRLFARASPMHKRKVEMETLLRTSANSHGEKISSNAMSLIRQTSSTHRIERMKGNSLLSTVL</sequence>
<feature type="compositionally biased region" description="Polar residues" evidence="1">
    <location>
        <begin position="44"/>
        <end position="66"/>
    </location>
</feature>